<dbReference type="Proteomes" id="UP000261811">
    <property type="component" value="Unassembled WGS sequence"/>
</dbReference>
<evidence type="ECO:0000256" key="2">
    <source>
        <dbReference type="ARBA" id="ARBA00023125"/>
    </source>
</evidence>
<dbReference type="RefSeq" id="WP_158587831.1">
    <property type="nucleotide sequence ID" value="NZ_QURH01000048.1"/>
</dbReference>
<dbReference type="OrthoDB" id="9785139at2"/>
<protein>
    <submittedName>
        <fullName evidence="5">LacI family transcriptional regulator</fullName>
    </submittedName>
</protein>
<organism evidence="5 6">
    <name type="scientific">Actinomadura logoneensis</name>
    <dbReference type="NCBI Taxonomy" id="2293572"/>
    <lineage>
        <taxon>Bacteria</taxon>
        <taxon>Bacillati</taxon>
        <taxon>Actinomycetota</taxon>
        <taxon>Actinomycetes</taxon>
        <taxon>Streptosporangiales</taxon>
        <taxon>Thermomonosporaceae</taxon>
        <taxon>Actinomadura</taxon>
    </lineage>
</organism>
<dbReference type="InterPro" id="IPR028082">
    <property type="entry name" value="Peripla_BP_I"/>
</dbReference>
<gene>
    <name evidence="5" type="ORF">DZF91_02675</name>
</gene>
<dbReference type="PANTHER" id="PTHR30146:SF138">
    <property type="entry name" value="TRANSCRIPTIONAL REGULATORY PROTEIN"/>
    <property type="match status" value="1"/>
</dbReference>
<evidence type="ECO:0000256" key="1">
    <source>
        <dbReference type="ARBA" id="ARBA00023015"/>
    </source>
</evidence>
<name>A0A372JT13_9ACTN</name>
<dbReference type="Gene3D" id="3.40.50.2300">
    <property type="match status" value="1"/>
</dbReference>
<proteinExistence type="predicted"/>
<dbReference type="EMBL" id="QURH01000048">
    <property type="protein sequence ID" value="RFU43161.1"/>
    <property type="molecule type" value="Genomic_DNA"/>
</dbReference>
<dbReference type="SUPFAM" id="SSF53822">
    <property type="entry name" value="Periplasmic binding protein-like I"/>
    <property type="match status" value="1"/>
</dbReference>
<feature type="domain" description="Transcriptional regulator LacI/GalR-like sensor" evidence="4">
    <location>
        <begin position="15"/>
        <end position="120"/>
    </location>
</feature>
<accession>A0A372JT13</accession>
<feature type="non-terminal residue" evidence="5">
    <location>
        <position position="1"/>
    </location>
</feature>
<evidence type="ECO:0000313" key="6">
    <source>
        <dbReference type="Proteomes" id="UP000261811"/>
    </source>
</evidence>
<sequence>PGATLAREDAALDVAAARDAAGRLLGRPDRPTALVCDDDVMSAGAYKAARARGLEIPRDLSVTGIDDVPLATALEPELSTVRLPAAELGAAGMEALLRLLEGERPATLSLPGELVVRGSTGPAPVE</sequence>
<keyword evidence="1" id="KW-0805">Transcription regulation</keyword>
<dbReference type="GO" id="GO:0003700">
    <property type="term" value="F:DNA-binding transcription factor activity"/>
    <property type="evidence" value="ECO:0007669"/>
    <property type="project" value="TreeGrafter"/>
</dbReference>
<dbReference type="GO" id="GO:0000976">
    <property type="term" value="F:transcription cis-regulatory region binding"/>
    <property type="evidence" value="ECO:0007669"/>
    <property type="project" value="TreeGrafter"/>
</dbReference>
<reference evidence="5 6" key="1">
    <citation type="submission" date="2018-08" db="EMBL/GenBank/DDBJ databases">
        <title>Actinomadura jelena sp. nov., a novel Actinomycete isolated from soil in Chad.</title>
        <authorList>
            <person name="Shi L."/>
        </authorList>
    </citation>
    <scope>NUCLEOTIDE SEQUENCE [LARGE SCALE GENOMIC DNA]</scope>
    <source>
        <strain evidence="5 6">NEAU-G17</strain>
    </source>
</reference>
<evidence type="ECO:0000313" key="5">
    <source>
        <dbReference type="EMBL" id="RFU43161.1"/>
    </source>
</evidence>
<dbReference type="AlphaFoldDB" id="A0A372JT13"/>
<comment type="caution">
    <text evidence="5">The sequence shown here is derived from an EMBL/GenBank/DDBJ whole genome shotgun (WGS) entry which is preliminary data.</text>
</comment>
<keyword evidence="3" id="KW-0804">Transcription</keyword>
<keyword evidence="2" id="KW-0238">DNA-binding</keyword>
<evidence type="ECO:0000256" key="3">
    <source>
        <dbReference type="ARBA" id="ARBA00023163"/>
    </source>
</evidence>
<dbReference type="PANTHER" id="PTHR30146">
    <property type="entry name" value="LACI-RELATED TRANSCRIPTIONAL REPRESSOR"/>
    <property type="match status" value="1"/>
</dbReference>
<keyword evidence="6" id="KW-1185">Reference proteome</keyword>
<evidence type="ECO:0000259" key="4">
    <source>
        <dbReference type="Pfam" id="PF13377"/>
    </source>
</evidence>
<dbReference type="InterPro" id="IPR046335">
    <property type="entry name" value="LacI/GalR-like_sensor"/>
</dbReference>
<dbReference type="Pfam" id="PF13377">
    <property type="entry name" value="Peripla_BP_3"/>
    <property type="match status" value="1"/>
</dbReference>